<evidence type="ECO:0000256" key="1">
    <source>
        <dbReference type="SAM" id="Phobius"/>
    </source>
</evidence>
<comment type="caution">
    <text evidence="2">The sequence shown here is derived from an EMBL/GenBank/DDBJ whole genome shotgun (WGS) entry which is preliminary data.</text>
</comment>
<accession>A0A7J4J051</accession>
<proteinExistence type="predicted"/>
<keyword evidence="1" id="KW-1133">Transmembrane helix</keyword>
<sequence length="96" mass="10118">MGFEVTAIALGKGNAKKEMVKFSFGFVILSMLPLIVILVFSLSMAVRFGALSTEQALICLLAALAVCYFALPRMAGSVLKSIFSVSAAKKIGSGRV</sequence>
<keyword evidence="1" id="KW-0472">Membrane</keyword>
<dbReference type="EMBL" id="DUGC01000120">
    <property type="protein sequence ID" value="HIH10524.1"/>
    <property type="molecule type" value="Genomic_DNA"/>
</dbReference>
<protein>
    <submittedName>
        <fullName evidence="2">Uncharacterized protein</fullName>
    </submittedName>
</protein>
<gene>
    <name evidence="2" type="ORF">HA254_07720</name>
</gene>
<reference evidence="3" key="1">
    <citation type="journal article" date="2020" name="bioRxiv">
        <title>A rank-normalized archaeal taxonomy based on genome phylogeny resolves widespread incomplete and uneven classifications.</title>
        <authorList>
            <person name="Rinke C."/>
            <person name="Chuvochina M."/>
            <person name="Mussig A.J."/>
            <person name="Chaumeil P.-A."/>
            <person name="Waite D.W."/>
            <person name="Whitman W.B."/>
            <person name="Parks D.H."/>
            <person name="Hugenholtz P."/>
        </authorList>
    </citation>
    <scope>NUCLEOTIDE SEQUENCE [LARGE SCALE GENOMIC DNA]</scope>
</reference>
<dbReference type="Proteomes" id="UP000565078">
    <property type="component" value="Unassembled WGS sequence"/>
</dbReference>
<evidence type="ECO:0000313" key="2">
    <source>
        <dbReference type="EMBL" id="HIH10524.1"/>
    </source>
</evidence>
<keyword evidence="1" id="KW-0812">Transmembrane</keyword>
<name>A0A7J4J051_9ARCH</name>
<organism evidence="2 3">
    <name type="scientific">Candidatus Iainarchaeum sp</name>
    <dbReference type="NCBI Taxonomy" id="3101447"/>
    <lineage>
        <taxon>Archaea</taxon>
        <taxon>Candidatus Iainarchaeota</taxon>
        <taxon>Candidatus Iainarchaeia</taxon>
        <taxon>Candidatus Iainarchaeales</taxon>
        <taxon>Candidatus Iainarchaeaceae</taxon>
        <taxon>Candidatus Iainarchaeum</taxon>
    </lineage>
</organism>
<feature type="transmembrane region" description="Helical" evidence="1">
    <location>
        <begin position="55"/>
        <end position="71"/>
    </location>
</feature>
<evidence type="ECO:0000313" key="3">
    <source>
        <dbReference type="Proteomes" id="UP000565078"/>
    </source>
</evidence>
<feature type="transmembrane region" description="Helical" evidence="1">
    <location>
        <begin position="22"/>
        <end position="43"/>
    </location>
</feature>
<dbReference type="AlphaFoldDB" id="A0A7J4J051"/>